<comment type="caution">
    <text evidence="7">The sequence shown here is derived from an EMBL/GenBank/DDBJ whole genome shotgun (WGS) entry which is preliminary data.</text>
</comment>
<evidence type="ECO:0000256" key="2">
    <source>
        <dbReference type="ARBA" id="ARBA00022448"/>
    </source>
</evidence>
<evidence type="ECO:0000259" key="6">
    <source>
        <dbReference type="PROSITE" id="PS50893"/>
    </source>
</evidence>
<dbReference type="InterPro" id="IPR017871">
    <property type="entry name" value="ABC_transporter-like_CS"/>
</dbReference>
<dbReference type="GO" id="GO:0015658">
    <property type="term" value="F:branched-chain amino acid transmembrane transporter activity"/>
    <property type="evidence" value="ECO:0007669"/>
    <property type="project" value="TreeGrafter"/>
</dbReference>
<sequence length="238" mass="25228">MTNLLSVRNLDAFYGDFQALFGVDLDVEAGEVVALVGANGAGKSTFLASVTGLLPTRPGSILLRGANIAGEPAFRIARAGVAMSPEGRRLFASLSVEENLRLGATGGRKGHWSLEKVQALFPILKEKRRQGASELSGGQQQAVAIGRALMANPDLLLLDEVSLGLAPVVVRDIYESLPAIRAAGTAVIVVEQDIGRATEISDRLYCLQEGRVNLTGRSRQLTRDQIGAAYFGRARSAA</sequence>
<reference evidence="7 8" key="1">
    <citation type="submission" date="2020-08" db="EMBL/GenBank/DDBJ databases">
        <title>Genomic Encyclopedia of Type Strains, Phase IV (KMG-IV): sequencing the most valuable type-strain genomes for metagenomic binning, comparative biology and taxonomic classification.</title>
        <authorList>
            <person name="Goeker M."/>
        </authorList>
    </citation>
    <scope>NUCLEOTIDE SEQUENCE [LARGE SCALE GENOMIC DNA]</scope>
    <source>
        <strain evidence="7 8">DSM 25966</strain>
    </source>
</reference>
<dbReference type="RefSeq" id="WP_183399420.1">
    <property type="nucleotide sequence ID" value="NZ_JACIDS010000003.1"/>
</dbReference>
<evidence type="ECO:0000256" key="1">
    <source>
        <dbReference type="ARBA" id="ARBA00005417"/>
    </source>
</evidence>
<protein>
    <submittedName>
        <fullName evidence="7">Branched-chain amino acid transport system ATP-binding protein</fullName>
    </submittedName>
</protein>
<dbReference type="GO" id="GO:0016887">
    <property type="term" value="F:ATP hydrolysis activity"/>
    <property type="evidence" value="ECO:0007669"/>
    <property type="project" value="InterPro"/>
</dbReference>
<dbReference type="PANTHER" id="PTHR43820">
    <property type="entry name" value="HIGH-AFFINITY BRANCHED-CHAIN AMINO ACID TRANSPORT ATP-BINDING PROTEIN LIVF"/>
    <property type="match status" value="1"/>
</dbReference>
<keyword evidence="5" id="KW-0029">Amino-acid transport</keyword>
<evidence type="ECO:0000256" key="3">
    <source>
        <dbReference type="ARBA" id="ARBA00022741"/>
    </source>
</evidence>
<dbReference type="InterPro" id="IPR052156">
    <property type="entry name" value="BCAA_Transport_ATP-bd_LivF"/>
</dbReference>
<evidence type="ECO:0000256" key="5">
    <source>
        <dbReference type="ARBA" id="ARBA00022970"/>
    </source>
</evidence>
<dbReference type="AlphaFoldDB" id="A0A840ATQ1"/>
<accession>A0A840ATQ1</accession>
<dbReference type="InterPro" id="IPR027417">
    <property type="entry name" value="P-loop_NTPase"/>
</dbReference>
<keyword evidence="2" id="KW-0813">Transport</keyword>
<dbReference type="EMBL" id="JACIDS010000003">
    <property type="protein sequence ID" value="MBB3931815.1"/>
    <property type="molecule type" value="Genomic_DNA"/>
</dbReference>
<dbReference type="Gene3D" id="3.40.50.300">
    <property type="entry name" value="P-loop containing nucleotide triphosphate hydrolases"/>
    <property type="match status" value="1"/>
</dbReference>
<proteinExistence type="inferred from homology"/>
<dbReference type="InterPro" id="IPR003439">
    <property type="entry name" value="ABC_transporter-like_ATP-bd"/>
</dbReference>
<dbReference type="SMART" id="SM00382">
    <property type="entry name" value="AAA"/>
    <property type="match status" value="1"/>
</dbReference>
<dbReference type="SUPFAM" id="SSF52540">
    <property type="entry name" value="P-loop containing nucleoside triphosphate hydrolases"/>
    <property type="match status" value="1"/>
</dbReference>
<evidence type="ECO:0000313" key="7">
    <source>
        <dbReference type="EMBL" id="MBB3931815.1"/>
    </source>
</evidence>
<keyword evidence="8" id="KW-1185">Reference proteome</keyword>
<name>A0A840ATQ1_9HYPH</name>
<comment type="similarity">
    <text evidence="1">Belongs to the ABC transporter superfamily.</text>
</comment>
<keyword evidence="4 7" id="KW-0067">ATP-binding</keyword>
<dbReference type="PROSITE" id="PS00211">
    <property type="entry name" value="ABC_TRANSPORTER_1"/>
    <property type="match status" value="1"/>
</dbReference>
<keyword evidence="3" id="KW-0547">Nucleotide-binding</keyword>
<evidence type="ECO:0000313" key="8">
    <source>
        <dbReference type="Proteomes" id="UP000553963"/>
    </source>
</evidence>
<dbReference type="InterPro" id="IPR003593">
    <property type="entry name" value="AAA+_ATPase"/>
</dbReference>
<dbReference type="Proteomes" id="UP000553963">
    <property type="component" value="Unassembled WGS sequence"/>
</dbReference>
<feature type="domain" description="ABC transporter" evidence="6">
    <location>
        <begin position="5"/>
        <end position="234"/>
    </location>
</feature>
<dbReference type="GO" id="GO:0015807">
    <property type="term" value="P:L-amino acid transport"/>
    <property type="evidence" value="ECO:0007669"/>
    <property type="project" value="TreeGrafter"/>
</dbReference>
<organism evidence="7 8">
    <name type="scientific">Kaistia hirudinis</name>
    <dbReference type="NCBI Taxonomy" id="1293440"/>
    <lineage>
        <taxon>Bacteria</taxon>
        <taxon>Pseudomonadati</taxon>
        <taxon>Pseudomonadota</taxon>
        <taxon>Alphaproteobacteria</taxon>
        <taxon>Hyphomicrobiales</taxon>
        <taxon>Kaistiaceae</taxon>
        <taxon>Kaistia</taxon>
    </lineage>
</organism>
<dbReference type="PROSITE" id="PS50893">
    <property type="entry name" value="ABC_TRANSPORTER_2"/>
    <property type="match status" value="1"/>
</dbReference>
<dbReference type="Pfam" id="PF00005">
    <property type="entry name" value="ABC_tran"/>
    <property type="match status" value="1"/>
</dbReference>
<dbReference type="GO" id="GO:0005524">
    <property type="term" value="F:ATP binding"/>
    <property type="evidence" value="ECO:0007669"/>
    <property type="project" value="UniProtKB-KW"/>
</dbReference>
<dbReference type="PANTHER" id="PTHR43820:SF5">
    <property type="entry name" value="HIGH-AFFINITY BRANCHED-CHAIN AMINO ACID TRANSPORT ATP-BINDING PROTEIN"/>
    <property type="match status" value="1"/>
</dbReference>
<gene>
    <name evidence="7" type="ORF">GGR25_002865</name>
</gene>
<dbReference type="CDD" id="cd03224">
    <property type="entry name" value="ABC_TM1139_LivF_branched"/>
    <property type="match status" value="1"/>
</dbReference>
<evidence type="ECO:0000256" key="4">
    <source>
        <dbReference type="ARBA" id="ARBA00022840"/>
    </source>
</evidence>